<evidence type="ECO:0000313" key="2">
    <source>
        <dbReference type="EMBL" id="GJT00376.1"/>
    </source>
</evidence>
<keyword evidence="2" id="KW-0647">Proteasome</keyword>
<sequence>MEEQIDKQQSISNTEAEVTVICVDNTTLVTKRAGVYIAQELWLLHYIVMKKSKYACAHPDNMMALVPMGPLQGSSYVRPTRDLDEILYALKGLLYWGQMCIPTGDALILFINSDLPKRRLLVFSGGRLTMDSAELERCATRLKEFDVAVDVVNFGIQRLRPRNKFQLLKDFVSVVDNGGNSRHLYAPSGSPTPLWQQILEFVSVSTCAFSKARGAQDKAKGHFILFQKETFFIPTHLGVKKRNRPNPIIFPDGDGDGGGNGKHGMGMGITIPKIPQPVAIPSRGRENNKLC</sequence>
<dbReference type="InterPro" id="IPR036465">
    <property type="entry name" value="vWFA_dom_sf"/>
</dbReference>
<comment type="caution">
    <text evidence="2">The sequence shown here is derived from an EMBL/GenBank/DDBJ whole genome shotgun (WGS) entry which is preliminary data.</text>
</comment>
<dbReference type="Gene3D" id="3.40.50.410">
    <property type="entry name" value="von Willebrand factor, type A domain"/>
    <property type="match status" value="1"/>
</dbReference>
<gene>
    <name evidence="2" type="ORF">Tco_0821545</name>
</gene>
<feature type="region of interest" description="Disordered" evidence="1">
    <location>
        <begin position="272"/>
        <end position="291"/>
    </location>
</feature>
<evidence type="ECO:0000256" key="1">
    <source>
        <dbReference type="SAM" id="MobiDB-lite"/>
    </source>
</evidence>
<dbReference type="EMBL" id="BQNB010012190">
    <property type="protein sequence ID" value="GJT00376.1"/>
    <property type="molecule type" value="Genomic_DNA"/>
</dbReference>
<dbReference type="GO" id="GO:0000502">
    <property type="term" value="C:proteasome complex"/>
    <property type="evidence" value="ECO:0007669"/>
    <property type="project" value="UniProtKB-KW"/>
</dbReference>
<evidence type="ECO:0000313" key="3">
    <source>
        <dbReference type="Proteomes" id="UP001151760"/>
    </source>
</evidence>
<keyword evidence="3" id="KW-1185">Reference proteome</keyword>
<dbReference type="SUPFAM" id="SSF53300">
    <property type="entry name" value="vWA-like"/>
    <property type="match status" value="1"/>
</dbReference>
<proteinExistence type="predicted"/>
<protein>
    <submittedName>
        <fullName evidence="2">26S proteasome non-ATPase regulatory subunit 4</fullName>
    </submittedName>
</protein>
<organism evidence="2 3">
    <name type="scientific">Tanacetum coccineum</name>
    <dbReference type="NCBI Taxonomy" id="301880"/>
    <lineage>
        <taxon>Eukaryota</taxon>
        <taxon>Viridiplantae</taxon>
        <taxon>Streptophyta</taxon>
        <taxon>Embryophyta</taxon>
        <taxon>Tracheophyta</taxon>
        <taxon>Spermatophyta</taxon>
        <taxon>Magnoliopsida</taxon>
        <taxon>eudicotyledons</taxon>
        <taxon>Gunneridae</taxon>
        <taxon>Pentapetalae</taxon>
        <taxon>asterids</taxon>
        <taxon>campanulids</taxon>
        <taxon>Asterales</taxon>
        <taxon>Asteraceae</taxon>
        <taxon>Asteroideae</taxon>
        <taxon>Anthemideae</taxon>
        <taxon>Anthemidinae</taxon>
        <taxon>Tanacetum</taxon>
    </lineage>
</organism>
<reference evidence="2" key="2">
    <citation type="submission" date="2022-01" db="EMBL/GenBank/DDBJ databases">
        <authorList>
            <person name="Yamashiro T."/>
            <person name="Shiraishi A."/>
            <person name="Satake H."/>
            <person name="Nakayama K."/>
        </authorList>
    </citation>
    <scope>NUCLEOTIDE SEQUENCE</scope>
</reference>
<dbReference type="Proteomes" id="UP001151760">
    <property type="component" value="Unassembled WGS sequence"/>
</dbReference>
<name>A0ABQ5AGS5_9ASTR</name>
<reference evidence="2" key="1">
    <citation type="journal article" date="2022" name="Int. J. Mol. Sci.">
        <title>Draft Genome of Tanacetum Coccineum: Genomic Comparison of Closely Related Tanacetum-Family Plants.</title>
        <authorList>
            <person name="Yamashiro T."/>
            <person name="Shiraishi A."/>
            <person name="Nakayama K."/>
            <person name="Satake H."/>
        </authorList>
    </citation>
    <scope>NUCLEOTIDE SEQUENCE</scope>
</reference>
<accession>A0ABQ5AGS5</accession>